<feature type="transmembrane region" description="Helical" evidence="1">
    <location>
        <begin position="101"/>
        <end position="118"/>
    </location>
</feature>
<feature type="transmembrane region" description="Helical" evidence="1">
    <location>
        <begin position="5"/>
        <end position="25"/>
    </location>
</feature>
<protein>
    <submittedName>
        <fullName evidence="2">Putative membrane protein</fullName>
    </submittedName>
</protein>
<reference evidence="2 3" key="1">
    <citation type="journal article" date="2014" name="Microbiology">
        <title>Unravelling the complete genome sequence of Advenella mimigardefordensis strain DPN7T and novel insights in the catabolism of the xenobiotic polythioester precursor 3,3'-dithiodipropionate.</title>
        <authorList>
            <person name="Wubbeler J.H."/>
            <person name="Hiessl S."/>
            <person name="Schuldes J."/>
            <person name="Thurmer A."/>
            <person name="Daniel R."/>
            <person name="Steinbuchel A."/>
        </authorList>
    </citation>
    <scope>NUCLEOTIDE SEQUENCE [LARGE SCALE GENOMIC DNA]</scope>
    <source>
        <strain evidence="3">DSM 17166 / LMG 22922 / DPN7</strain>
    </source>
</reference>
<keyword evidence="3" id="KW-1185">Reference proteome</keyword>
<sequence>MKKYFIEFTIAMVCYAALLLLSVFLLKEMDSASLFRVPVALLPMIPAIGICWVVIRQLRSMDELQRKIQFEALSWAFGLTAVTTFSYGFLETIGFPKLSYFLIWPVMAAFWIVALSASKKRYS</sequence>
<dbReference type="eggNOG" id="ENOG5032YPN">
    <property type="taxonomic scope" value="Bacteria"/>
</dbReference>
<dbReference type="RefSeq" id="WP_025373188.1">
    <property type="nucleotide sequence ID" value="NZ_CP003915.1"/>
</dbReference>
<evidence type="ECO:0000313" key="2">
    <source>
        <dbReference type="EMBL" id="AHG64546.1"/>
    </source>
</evidence>
<feature type="transmembrane region" description="Helical" evidence="1">
    <location>
        <begin position="70"/>
        <end position="89"/>
    </location>
</feature>
<feature type="transmembrane region" description="Helical" evidence="1">
    <location>
        <begin position="37"/>
        <end position="58"/>
    </location>
</feature>
<dbReference type="Proteomes" id="UP000019095">
    <property type="component" value="Chromosome"/>
</dbReference>
<keyword evidence="1" id="KW-0472">Membrane</keyword>
<dbReference type="HOGENOM" id="CLU_121976_2_1_4"/>
<keyword evidence="1" id="KW-0812">Transmembrane</keyword>
<evidence type="ECO:0000256" key="1">
    <source>
        <dbReference type="SAM" id="Phobius"/>
    </source>
</evidence>
<dbReference type="OrthoDB" id="6107348at2"/>
<proteinExistence type="predicted"/>
<accession>W0PCR3</accession>
<gene>
    <name evidence="2" type="ORF">MIM_c24760</name>
</gene>
<keyword evidence="1" id="KW-1133">Transmembrane helix</keyword>
<dbReference type="KEGG" id="amim:MIM_c24760"/>
<name>W0PCR3_ADVMD</name>
<evidence type="ECO:0000313" key="3">
    <source>
        <dbReference type="Proteomes" id="UP000019095"/>
    </source>
</evidence>
<dbReference type="AlphaFoldDB" id="W0PCR3"/>
<dbReference type="PATRIC" id="fig|1247726.3.peg.2719"/>
<dbReference type="EMBL" id="CP003915">
    <property type="protein sequence ID" value="AHG64546.1"/>
    <property type="molecule type" value="Genomic_DNA"/>
</dbReference>
<organism evidence="2 3">
    <name type="scientific">Advenella mimigardefordensis (strain DSM 17166 / LMG 22922 / DPN7)</name>
    <dbReference type="NCBI Taxonomy" id="1247726"/>
    <lineage>
        <taxon>Bacteria</taxon>
        <taxon>Pseudomonadati</taxon>
        <taxon>Pseudomonadota</taxon>
        <taxon>Betaproteobacteria</taxon>
        <taxon>Burkholderiales</taxon>
        <taxon>Alcaligenaceae</taxon>
    </lineage>
</organism>